<dbReference type="EMBL" id="PTJA01000009">
    <property type="protein sequence ID" value="PPK79587.1"/>
    <property type="molecule type" value="Genomic_DNA"/>
</dbReference>
<dbReference type="Gene3D" id="3.30.559.30">
    <property type="entry name" value="Nonribosomal peptide synthetase, condensation domain"/>
    <property type="match status" value="1"/>
</dbReference>
<dbReference type="PANTHER" id="PTHR28037">
    <property type="entry name" value="ALCOHOL O-ACETYLTRANSFERASE 1-RELATED"/>
    <property type="match status" value="1"/>
</dbReference>
<dbReference type="Gene3D" id="3.30.559.10">
    <property type="entry name" value="Chloramphenicol acetyltransferase-like domain"/>
    <property type="match status" value="1"/>
</dbReference>
<dbReference type="InterPro" id="IPR052058">
    <property type="entry name" value="Alcohol_O-acetyltransferase"/>
</dbReference>
<comment type="caution">
    <text evidence="1">The sequence shown here is derived from an EMBL/GenBank/DDBJ whole genome shotgun (WGS) entry which is preliminary data.</text>
</comment>
<dbReference type="OrthoDB" id="5562587at2"/>
<protein>
    <submittedName>
        <fullName evidence="1">NRPS condensation-like uncharacterized protein</fullName>
    </submittedName>
</protein>
<evidence type="ECO:0000313" key="1">
    <source>
        <dbReference type="EMBL" id="PPK79587.1"/>
    </source>
</evidence>
<dbReference type="SUPFAM" id="SSF52777">
    <property type="entry name" value="CoA-dependent acyltransferases"/>
    <property type="match status" value="2"/>
</dbReference>
<name>A0A2S6HPU0_9FIRM</name>
<accession>A0A2S6HPU0</accession>
<organism evidence="1 2">
    <name type="scientific">Lacrimispora xylanisolvens</name>
    <dbReference type="NCBI Taxonomy" id="384636"/>
    <lineage>
        <taxon>Bacteria</taxon>
        <taxon>Bacillati</taxon>
        <taxon>Bacillota</taxon>
        <taxon>Clostridia</taxon>
        <taxon>Lachnospirales</taxon>
        <taxon>Lachnospiraceae</taxon>
        <taxon>Lacrimispora</taxon>
    </lineage>
</organism>
<dbReference type="Proteomes" id="UP000237749">
    <property type="component" value="Unassembled WGS sequence"/>
</dbReference>
<proteinExistence type="predicted"/>
<evidence type="ECO:0000313" key="2">
    <source>
        <dbReference type="Proteomes" id="UP000237749"/>
    </source>
</evidence>
<dbReference type="InterPro" id="IPR023213">
    <property type="entry name" value="CAT-like_dom_sf"/>
</dbReference>
<dbReference type="RefSeq" id="WP_104438010.1">
    <property type="nucleotide sequence ID" value="NZ_PTJA01000009.1"/>
</dbReference>
<sequence length="422" mass="48135">MKESHVRYKVEAWDSLQHLFQIKKINDHTLHFLASFDGKLDMIRLQKSVDLSAEAFPLLKCRFNEGGRRPYWEYCSNTTNEMLTLIETEDVDTAVNQFLVSEIITTTGPQIKLGVIRDTKTDTLIIIMNHMLCDGAGFKDYLYLLSGIYDKLRGDADYHPSPLGSRRLSQITGRFSWKDKIKILLSKNDMSTHDPAKLKLEGDLSNPFIEIRSIPEEVFLNLKDYARKHDATINDMILTAYIRTLYETFGYVFAIPSTVDLRKYLPDHKAESICNLCTNLTCDIGSDIGTSFVDTLLKVRDCMKKEKSSIACIKSMLVMEKVYDVLPYKLAESIVNKSFDNALIAFTNIGIIDKSQFYFDELNITKAYMTGSIKYSPYFQLAVSTFDNNPVLSVNLFGSQADRDMISSFLDKVVLKLNGNYN</sequence>
<dbReference type="PANTHER" id="PTHR28037:SF1">
    <property type="entry name" value="ALCOHOL O-ACETYLTRANSFERASE 1-RELATED"/>
    <property type="match status" value="1"/>
</dbReference>
<gene>
    <name evidence="1" type="ORF">BXY41_10965</name>
</gene>
<dbReference type="AlphaFoldDB" id="A0A2S6HPU0"/>
<keyword evidence="2" id="KW-1185">Reference proteome</keyword>
<reference evidence="1 2" key="1">
    <citation type="submission" date="2018-02" db="EMBL/GenBank/DDBJ databases">
        <title>Genomic Encyclopedia of Archaeal and Bacterial Type Strains, Phase II (KMG-II): from individual species to whole genera.</title>
        <authorList>
            <person name="Goeker M."/>
        </authorList>
    </citation>
    <scope>NUCLEOTIDE SEQUENCE [LARGE SCALE GENOMIC DNA]</scope>
    <source>
        <strain evidence="1 2">DSM 3808</strain>
    </source>
</reference>